<keyword evidence="6" id="KW-0808">Transferase</keyword>
<dbReference type="InterPro" id="IPR029151">
    <property type="entry name" value="Sensor-like_sf"/>
</dbReference>
<dbReference type="PANTHER" id="PTHR43065">
    <property type="entry name" value="SENSOR HISTIDINE KINASE"/>
    <property type="match status" value="1"/>
</dbReference>
<dbReference type="GO" id="GO:0005524">
    <property type="term" value="F:ATP binding"/>
    <property type="evidence" value="ECO:0007669"/>
    <property type="project" value="UniProtKB-KW"/>
</dbReference>
<dbReference type="RefSeq" id="WP_340541749.1">
    <property type="nucleotide sequence ID" value="NZ_JBBLXS010000316.1"/>
</dbReference>
<dbReference type="EC" id="2.7.13.3" evidence="3"/>
<protein>
    <recommendedName>
        <fullName evidence="3">histidine kinase</fullName>
        <ecNumber evidence="3">2.7.13.3</ecNumber>
    </recommendedName>
</protein>
<dbReference type="PROSITE" id="PS50109">
    <property type="entry name" value="HIS_KIN"/>
    <property type="match status" value="1"/>
</dbReference>
<feature type="coiled-coil region" evidence="11">
    <location>
        <begin position="363"/>
        <end position="400"/>
    </location>
</feature>
<dbReference type="SMART" id="SM00387">
    <property type="entry name" value="HATPase_c"/>
    <property type="match status" value="1"/>
</dbReference>
<dbReference type="InterPro" id="IPR003660">
    <property type="entry name" value="HAMP_dom"/>
</dbReference>
<dbReference type="PROSITE" id="PS50885">
    <property type="entry name" value="HAMP"/>
    <property type="match status" value="1"/>
</dbReference>
<name>A0ABU8YS77_9CYAN</name>
<evidence type="ECO:0000256" key="6">
    <source>
        <dbReference type="ARBA" id="ARBA00022679"/>
    </source>
</evidence>
<evidence type="ECO:0000256" key="3">
    <source>
        <dbReference type="ARBA" id="ARBA00012438"/>
    </source>
</evidence>
<dbReference type="CDD" id="cd06225">
    <property type="entry name" value="HAMP"/>
    <property type="match status" value="1"/>
</dbReference>
<dbReference type="Proteomes" id="UP001384579">
    <property type="component" value="Unassembled WGS sequence"/>
</dbReference>
<feature type="domain" description="Histidine kinase" evidence="13">
    <location>
        <begin position="409"/>
        <end position="653"/>
    </location>
</feature>
<evidence type="ECO:0000256" key="9">
    <source>
        <dbReference type="ARBA" id="ARBA00022989"/>
    </source>
</evidence>
<keyword evidence="11" id="KW-0175">Coiled coil</keyword>
<keyword evidence="9 12" id="KW-1133">Transmembrane helix</keyword>
<keyword evidence="7 12" id="KW-0812">Transmembrane</keyword>
<keyword evidence="5" id="KW-0597">Phosphoprotein</keyword>
<organism evidence="15 16">
    <name type="scientific">Microcoleus anatoxicus PTRS2</name>
    <dbReference type="NCBI Taxonomy" id="2705321"/>
    <lineage>
        <taxon>Bacteria</taxon>
        <taxon>Bacillati</taxon>
        <taxon>Cyanobacteriota</taxon>
        <taxon>Cyanophyceae</taxon>
        <taxon>Oscillatoriophycideae</taxon>
        <taxon>Oscillatoriales</taxon>
        <taxon>Microcoleaceae</taxon>
        <taxon>Microcoleus</taxon>
        <taxon>Microcoleus anatoxicus</taxon>
    </lineage>
</organism>
<feature type="transmembrane region" description="Helical" evidence="12">
    <location>
        <begin position="32"/>
        <end position="52"/>
    </location>
</feature>
<dbReference type="Gene3D" id="3.30.450.20">
    <property type="entry name" value="PAS domain"/>
    <property type="match status" value="1"/>
</dbReference>
<evidence type="ECO:0000256" key="10">
    <source>
        <dbReference type="ARBA" id="ARBA00023012"/>
    </source>
</evidence>
<keyword evidence="12" id="KW-0472">Membrane</keyword>
<evidence type="ECO:0000256" key="2">
    <source>
        <dbReference type="ARBA" id="ARBA00004651"/>
    </source>
</evidence>
<dbReference type="EMBL" id="JBBLXS010000316">
    <property type="protein sequence ID" value="MEK0187190.1"/>
    <property type="molecule type" value="Genomic_DNA"/>
</dbReference>
<dbReference type="InterPro" id="IPR004358">
    <property type="entry name" value="Sig_transdc_His_kin-like_C"/>
</dbReference>
<comment type="catalytic activity">
    <reaction evidence="1">
        <text>ATP + protein L-histidine = ADP + protein N-phospho-L-histidine.</text>
        <dbReference type="EC" id="2.7.13.3"/>
    </reaction>
</comment>
<dbReference type="InterPro" id="IPR005467">
    <property type="entry name" value="His_kinase_dom"/>
</dbReference>
<evidence type="ECO:0000259" key="13">
    <source>
        <dbReference type="PROSITE" id="PS50109"/>
    </source>
</evidence>
<evidence type="ECO:0000259" key="14">
    <source>
        <dbReference type="PROSITE" id="PS50885"/>
    </source>
</evidence>
<keyword evidence="8" id="KW-0418">Kinase</keyword>
<dbReference type="SUPFAM" id="SSF158472">
    <property type="entry name" value="HAMP domain-like"/>
    <property type="match status" value="1"/>
</dbReference>
<dbReference type="InterPro" id="IPR003661">
    <property type="entry name" value="HisK_dim/P_dom"/>
</dbReference>
<proteinExistence type="predicted"/>
<feature type="domain" description="HAMP" evidence="14">
    <location>
        <begin position="318"/>
        <end position="371"/>
    </location>
</feature>
<evidence type="ECO:0000256" key="8">
    <source>
        <dbReference type="ARBA" id="ARBA00022777"/>
    </source>
</evidence>
<dbReference type="Gene3D" id="6.10.340.10">
    <property type="match status" value="1"/>
</dbReference>
<keyword evidence="16" id="KW-1185">Reference proteome</keyword>
<evidence type="ECO:0000256" key="11">
    <source>
        <dbReference type="SAM" id="Coils"/>
    </source>
</evidence>
<evidence type="ECO:0000256" key="1">
    <source>
        <dbReference type="ARBA" id="ARBA00000085"/>
    </source>
</evidence>
<accession>A0ABU8YS77</accession>
<dbReference type="Pfam" id="PF14827">
    <property type="entry name" value="dCache_3"/>
    <property type="match status" value="1"/>
</dbReference>
<keyword evidence="4" id="KW-1003">Cell membrane</keyword>
<keyword evidence="10" id="KW-0902">Two-component regulatory system</keyword>
<dbReference type="Gene3D" id="3.30.565.10">
    <property type="entry name" value="Histidine kinase-like ATPase, C-terminal domain"/>
    <property type="match status" value="1"/>
</dbReference>
<dbReference type="PANTHER" id="PTHR43065:SF50">
    <property type="entry name" value="HISTIDINE KINASE"/>
    <property type="match status" value="1"/>
</dbReference>
<evidence type="ECO:0000256" key="4">
    <source>
        <dbReference type="ARBA" id="ARBA00022475"/>
    </source>
</evidence>
<evidence type="ECO:0000313" key="15">
    <source>
        <dbReference type="EMBL" id="MEK0187190.1"/>
    </source>
</evidence>
<evidence type="ECO:0000256" key="7">
    <source>
        <dbReference type="ARBA" id="ARBA00022692"/>
    </source>
</evidence>
<sequence length="664" mass="73868">MNNLKSVMARPRLAPTKVTTAQSRFRRFRVPLSLKIIVPFLSVSVTLLLLVIHTVKIGFANTLEKGVRDQVENQAALAVRDFKSRSTQLTKQAKLLSEEPEVIRAVEQKDTDILRQDILSLQTTFKLDLVEVVNAQGGIVAELREDWLTGENLSNSAAINSALKGLEKSNFVSIDGKPQALLVGFAPIRSSNRIIGAVLMGYLVTDEQLQQISIDTNNVNYFAIFKSGELIATNFPEIRSKSWQAPAQQTSTTKIDIEHQSYIMQTVEMSDIGDSITLAVFNPTAAMQQTQLTLSNRLDSFFWGGVILATIVGGVVSRIIGKPIIDLTQNVNWMASNEYFSGKVPIPSGYELGQLAEAFNFMIEQVEKRDSELNLQLHQLRQTLHDLKNAQSQLIQAEKMSGLGLMMAGIAHEINNPVNFIYGNLCHANQYTKDLLRLIELYQQEYPTASAEIQDCIEEIELDFLSEDLSKLLSSMKMGTERIQQIVLSLRNFSRLDEAEMKPVDIHEGIDSTLLILNSKIKTAIKVIKNYGKLPLVECYPSQLNQVFMNITANAADALLSNPNPRKKEIEIITEMAGVDQVVVRIRDNGNGIDPDTINRLFDPFFTTKPVGKGTGLGLSISYQIIEKHHGKIEVNSEIGEGAEFVIYLPIKSRIKEATCLCGS</sequence>
<comment type="subcellular location">
    <subcellularLocation>
        <location evidence="2">Cell membrane</location>
        <topology evidence="2">Multi-pass membrane protein</topology>
    </subcellularLocation>
</comment>
<reference evidence="15 16" key="1">
    <citation type="journal article" date="2020" name="Harmful Algae">
        <title>Molecular and morphological characterization of a novel dihydroanatoxin-a producing Microcoleus species (cyanobacteria) from the Russian River, California, USA.</title>
        <authorList>
            <person name="Conklin K.Y."/>
            <person name="Stancheva R."/>
            <person name="Otten T.G."/>
            <person name="Fadness R."/>
            <person name="Boyer G.L."/>
            <person name="Read B."/>
            <person name="Zhang X."/>
            <person name="Sheath R.G."/>
        </authorList>
    </citation>
    <scope>NUCLEOTIDE SEQUENCE [LARGE SCALE GENOMIC DNA]</scope>
    <source>
        <strain evidence="15 16">PTRS2</strain>
    </source>
</reference>
<dbReference type="InterPro" id="IPR003594">
    <property type="entry name" value="HATPase_dom"/>
</dbReference>
<dbReference type="InterPro" id="IPR036890">
    <property type="entry name" value="HATPase_C_sf"/>
</dbReference>
<evidence type="ECO:0000256" key="12">
    <source>
        <dbReference type="SAM" id="Phobius"/>
    </source>
</evidence>
<evidence type="ECO:0000256" key="5">
    <source>
        <dbReference type="ARBA" id="ARBA00022553"/>
    </source>
</evidence>
<dbReference type="Pfam" id="PF02518">
    <property type="entry name" value="HATPase_c"/>
    <property type="match status" value="1"/>
</dbReference>
<gene>
    <name evidence="15" type="ORF">WMG39_20390</name>
</gene>
<keyword evidence="15" id="KW-0547">Nucleotide-binding</keyword>
<dbReference type="Gene3D" id="1.10.287.130">
    <property type="match status" value="1"/>
</dbReference>
<dbReference type="SUPFAM" id="SSF103190">
    <property type="entry name" value="Sensory domain-like"/>
    <property type="match status" value="1"/>
</dbReference>
<dbReference type="PRINTS" id="PR00344">
    <property type="entry name" value="BCTRLSENSOR"/>
</dbReference>
<evidence type="ECO:0000313" key="16">
    <source>
        <dbReference type="Proteomes" id="UP001384579"/>
    </source>
</evidence>
<dbReference type="InterPro" id="IPR029150">
    <property type="entry name" value="dCache_3"/>
</dbReference>
<dbReference type="CDD" id="cd00082">
    <property type="entry name" value="HisKA"/>
    <property type="match status" value="1"/>
</dbReference>
<comment type="caution">
    <text evidence="15">The sequence shown here is derived from an EMBL/GenBank/DDBJ whole genome shotgun (WGS) entry which is preliminary data.</text>
</comment>
<dbReference type="SUPFAM" id="SSF55874">
    <property type="entry name" value="ATPase domain of HSP90 chaperone/DNA topoisomerase II/histidine kinase"/>
    <property type="match status" value="1"/>
</dbReference>
<keyword evidence="15" id="KW-0067">ATP-binding</keyword>